<evidence type="ECO:0000256" key="3">
    <source>
        <dbReference type="ARBA" id="ARBA00022729"/>
    </source>
</evidence>
<dbReference type="Gene3D" id="2.60.40.10">
    <property type="entry name" value="Immunoglobulins"/>
    <property type="match status" value="1"/>
</dbReference>
<evidence type="ECO:0000256" key="2">
    <source>
        <dbReference type="ARBA" id="ARBA00022525"/>
    </source>
</evidence>
<dbReference type="SUPFAM" id="SSF49464">
    <property type="entry name" value="Carboxypeptidase regulatory domain-like"/>
    <property type="match status" value="2"/>
</dbReference>
<dbReference type="PANTHER" id="PTHR36108:SF13">
    <property type="entry name" value="COLOSSIN-B-RELATED"/>
    <property type="match status" value="1"/>
</dbReference>
<name>A0ABV8ZZ53_9ACTN</name>
<feature type="region of interest" description="Disordered" evidence="4">
    <location>
        <begin position="1"/>
        <end position="45"/>
    </location>
</feature>
<keyword evidence="6" id="KW-1185">Reference proteome</keyword>
<proteinExistence type="inferred from homology"/>
<protein>
    <submittedName>
        <fullName evidence="5">Collagen binding domain-containing protein</fullName>
    </submittedName>
</protein>
<dbReference type="PANTHER" id="PTHR36108">
    <property type="entry name" value="COLOSSIN-B-RELATED"/>
    <property type="match status" value="1"/>
</dbReference>
<dbReference type="Pfam" id="PF13620">
    <property type="entry name" value="CarboxypepD_reg"/>
    <property type="match status" value="3"/>
</dbReference>
<gene>
    <name evidence="5" type="ORF">ACFPA8_00270</name>
</gene>
<dbReference type="InterPro" id="IPR008969">
    <property type="entry name" value="CarboxyPept-like_regulatory"/>
</dbReference>
<evidence type="ECO:0000313" key="5">
    <source>
        <dbReference type="EMBL" id="MFC4492574.1"/>
    </source>
</evidence>
<comment type="similarity">
    <text evidence="1">Belongs to the serine-aspartate repeat-containing protein (SDr) family.</text>
</comment>
<organism evidence="5 6">
    <name type="scientific">Streptomyces ovatisporus</name>
    <dbReference type="NCBI Taxonomy" id="1128682"/>
    <lineage>
        <taxon>Bacteria</taxon>
        <taxon>Bacillati</taxon>
        <taxon>Actinomycetota</taxon>
        <taxon>Actinomycetes</taxon>
        <taxon>Kitasatosporales</taxon>
        <taxon>Streptomycetaceae</taxon>
        <taxon>Streptomyces</taxon>
    </lineage>
</organism>
<keyword evidence="2" id="KW-0964">Secreted</keyword>
<dbReference type="Gene3D" id="2.60.40.1120">
    <property type="entry name" value="Carboxypeptidase-like, regulatory domain"/>
    <property type="match status" value="2"/>
</dbReference>
<dbReference type="InterPro" id="IPR013783">
    <property type="entry name" value="Ig-like_fold"/>
</dbReference>
<accession>A0ABV8ZZ53</accession>
<dbReference type="SUPFAM" id="SSF49478">
    <property type="entry name" value="Cna protein B-type domain"/>
    <property type="match status" value="1"/>
</dbReference>
<sequence>MAASASDSGLTPAQEERPRVLTGAASPGEEQYDPEGSGVRGTVRNADGSAVARAAVTLISQRGRQIGRSVAHADGSYVLDAPGPGSYVLIAGADGHQPQASTVVVGDVTLNHDILLTGTSRLTGVVRGSADGQPVPAALVVVTDVRGEVLATGRTGRLGDFTFSELVTGTFTLAVNAPGHRPAARPVEVDGQGVTRVEIELSAGARVHGTVRAVSGPLQDARVSLVDAAGNVVASSTTGEDGAYAFTDLDAGEYTVIAAGYPPVASALHVDGPGVDDFDIELRHPDE</sequence>
<evidence type="ECO:0000256" key="4">
    <source>
        <dbReference type="SAM" id="MobiDB-lite"/>
    </source>
</evidence>
<dbReference type="Proteomes" id="UP001595997">
    <property type="component" value="Unassembled WGS sequence"/>
</dbReference>
<dbReference type="EMBL" id="JBHSFH010000002">
    <property type="protein sequence ID" value="MFC4492574.1"/>
    <property type="molecule type" value="Genomic_DNA"/>
</dbReference>
<evidence type="ECO:0000256" key="1">
    <source>
        <dbReference type="ARBA" id="ARBA00007257"/>
    </source>
</evidence>
<dbReference type="RefSeq" id="WP_386441143.1">
    <property type="nucleotide sequence ID" value="NZ_JBHSFH010000002.1"/>
</dbReference>
<keyword evidence="5" id="KW-0176">Collagen</keyword>
<reference evidence="6" key="1">
    <citation type="journal article" date="2019" name="Int. J. Syst. Evol. Microbiol.">
        <title>The Global Catalogue of Microorganisms (GCM) 10K type strain sequencing project: providing services to taxonomists for standard genome sequencing and annotation.</title>
        <authorList>
            <consortium name="The Broad Institute Genomics Platform"/>
            <consortium name="The Broad Institute Genome Sequencing Center for Infectious Disease"/>
            <person name="Wu L."/>
            <person name="Ma J."/>
        </authorList>
    </citation>
    <scope>NUCLEOTIDE SEQUENCE [LARGE SCALE GENOMIC DNA]</scope>
    <source>
        <strain evidence="6">CGMCC 4.7357</strain>
    </source>
</reference>
<evidence type="ECO:0000313" key="6">
    <source>
        <dbReference type="Proteomes" id="UP001595997"/>
    </source>
</evidence>
<comment type="caution">
    <text evidence="5">The sequence shown here is derived from an EMBL/GenBank/DDBJ whole genome shotgun (WGS) entry which is preliminary data.</text>
</comment>
<keyword evidence="3" id="KW-0732">Signal</keyword>
<feature type="compositionally biased region" description="Polar residues" evidence="4">
    <location>
        <begin position="1"/>
        <end position="11"/>
    </location>
</feature>